<organism evidence="1 2">
    <name type="scientific">Candidatus Nealsonbacteria bacterium RBG_13_38_11</name>
    <dbReference type="NCBI Taxonomy" id="1801662"/>
    <lineage>
        <taxon>Bacteria</taxon>
        <taxon>Candidatus Nealsoniibacteriota</taxon>
    </lineage>
</organism>
<evidence type="ECO:0000313" key="2">
    <source>
        <dbReference type="Proteomes" id="UP000176662"/>
    </source>
</evidence>
<comment type="caution">
    <text evidence="1">The sequence shown here is derived from an EMBL/GenBank/DDBJ whole genome shotgun (WGS) entry which is preliminary data.</text>
</comment>
<dbReference type="Proteomes" id="UP000176662">
    <property type="component" value="Unassembled WGS sequence"/>
</dbReference>
<sequence length="90" mass="10658">MLFIFKTMIPRFKKVPKITNPHLKKEEFLEEHNRLSPVNLKATISLLSRFKTEKASLFKGDDWSIDKLRRPFVLWLTSSVLKEKEDIKQG</sequence>
<dbReference type="EMBL" id="MHLX01000039">
    <property type="protein sequence ID" value="OGZ18423.1"/>
    <property type="molecule type" value="Genomic_DNA"/>
</dbReference>
<dbReference type="AlphaFoldDB" id="A0A1G2DY19"/>
<accession>A0A1G2DY19</accession>
<evidence type="ECO:0000313" key="1">
    <source>
        <dbReference type="EMBL" id="OGZ18423.1"/>
    </source>
</evidence>
<gene>
    <name evidence="1" type="ORF">A2Z68_02085</name>
</gene>
<proteinExistence type="predicted"/>
<protein>
    <submittedName>
        <fullName evidence="1">Uncharacterized protein</fullName>
    </submittedName>
</protein>
<reference evidence="1 2" key="1">
    <citation type="journal article" date="2016" name="Nat. Commun.">
        <title>Thousands of microbial genomes shed light on interconnected biogeochemical processes in an aquifer system.</title>
        <authorList>
            <person name="Anantharaman K."/>
            <person name="Brown C.T."/>
            <person name="Hug L.A."/>
            <person name="Sharon I."/>
            <person name="Castelle C.J."/>
            <person name="Probst A.J."/>
            <person name="Thomas B.C."/>
            <person name="Singh A."/>
            <person name="Wilkins M.J."/>
            <person name="Karaoz U."/>
            <person name="Brodie E.L."/>
            <person name="Williams K.H."/>
            <person name="Hubbard S.S."/>
            <person name="Banfield J.F."/>
        </authorList>
    </citation>
    <scope>NUCLEOTIDE SEQUENCE [LARGE SCALE GENOMIC DNA]</scope>
</reference>
<name>A0A1G2DY19_9BACT</name>